<reference evidence="6 7" key="1">
    <citation type="submission" date="2017-09" db="EMBL/GenBank/DDBJ databases">
        <title>Complete genome sequence of Oxytococcus suis strain ZY16052.</title>
        <authorList>
            <person name="Li F."/>
        </authorList>
    </citation>
    <scope>NUCLEOTIDE SEQUENCE [LARGE SCALE GENOMIC DNA]</scope>
    <source>
        <strain evidence="6 7">ZY16052</strain>
    </source>
</reference>
<evidence type="ECO:0000313" key="7">
    <source>
        <dbReference type="Proteomes" id="UP000263232"/>
    </source>
</evidence>
<dbReference type="OrthoDB" id="4376109at2"/>
<feature type="domain" description="TNase-like" evidence="5">
    <location>
        <begin position="71"/>
        <end position="205"/>
    </location>
</feature>
<dbReference type="AlphaFoldDB" id="A0A347WKF1"/>
<dbReference type="PANTHER" id="PTHR12302">
    <property type="entry name" value="EBNA2 BINDING PROTEIN P100"/>
    <property type="match status" value="1"/>
</dbReference>
<dbReference type="InterPro" id="IPR035437">
    <property type="entry name" value="SNase_OB-fold_sf"/>
</dbReference>
<dbReference type="Pfam" id="PF00565">
    <property type="entry name" value="SNase"/>
    <property type="match status" value="1"/>
</dbReference>
<dbReference type="GO" id="GO:0004519">
    <property type="term" value="F:endonuclease activity"/>
    <property type="evidence" value="ECO:0007669"/>
    <property type="project" value="UniProtKB-KW"/>
</dbReference>
<keyword evidence="1" id="KW-0540">Nuclease</keyword>
<keyword evidence="4" id="KW-1133">Transmembrane helix</keyword>
<dbReference type="KEGG" id="abae:CL176_05875"/>
<dbReference type="SMART" id="SM00318">
    <property type="entry name" value="SNc"/>
    <property type="match status" value="1"/>
</dbReference>
<dbReference type="PANTHER" id="PTHR12302:SF3">
    <property type="entry name" value="SERINE_THREONINE-PROTEIN KINASE 31"/>
    <property type="match status" value="1"/>
</dbReference>
<accession>A0A347WKF1</accession>
<keyword evidence="2" id="KW-0255">Endonuclease</keyword>
<name>A0A347WKF1_9LACT</name>
<keyword evidence="4" id="KW-0472">Membrane</keyword>
<evidence type="ECO:0000256" key="3">
    <source>
        <dbReference type="ARBA" id="ARBA00022801"/>
    </source>
</evidence>
<dbReference type="RefSeq" id="WP_118990460.1">
    <property type="nucleotide sequence ID" value="NZ_CP023434.1"/>
</dbReference>
<keyword evidence="4" id="KW-0812">Transmembrane</keyword>
<keyword evidence="7" id="KW-1185">Reference proteome</keyword>
<dbReference type="GO" id="GO:0016787">
    <property type="term" value="F:hydrolase activity"/>
    <property type="evidence" value="ECO:0007669"/>
    <property type="project" value="UniProtKB-KW"/>
</dbReference>
<keyword evidence="3" id="KW-0378">Hydrolase</keyword>
<evidence type="ECO:0000256" key="1">
    <source>
        <dbReference type="ARBA" id="ARBA00022722"/>
    </source>
</evidence>
<evidence type="ECO:0000256" key="4">
    <source>
        <dbReference type="SAM" id="Phobius"/>
    </source>
</evidence>
<dbReference type="Proteomes" id="UP000263232">
    <property type="component" value="Chromosome"/>
</dbReference>
<dbReference type="Gene3D" id="2.40.50.90">
    <property type="match status" value="1"/>
</dbReference>
<gene>
    <name evidence="6" type="ORF">CL176_05875</name>
</gene>
<dbReference type="PROSITE" id="PS50830">
    <property type="entry name" value="TNASE_3"/>
    <property type="match status" value="1"/>
</dbReference>
<feature type="transmembrane region" description="Helical" evidence="4">
    <location>
        <begin position="20"/>
        <end position="38"/>
    </location>
</feature>
<protein>
    <submittedName>
        <fullName evidence="6">Micrococcal nuclease</fullName>
    </submittedName>
</protein>
<proteinExistence type="predicted"/>
<evidence type="ECO:0000256" key="2">
    <source>
        <dbReference type="ARBA" id="ARBA00022759"/>
    </source>
</evidence>
<dbReference type="SUPFAM" id="SSF50199">
    <property type="entry name" value="Staphylococcal nuclease"/>
    <property type="match status" value="1"/>
</dbReference>
<sequence length="205" mass="23342">MSQHSSKQEGTRKQESKSSLMLSILIVILIAVFSPELLDFDYTKDQVSDPEMTEIIQAFDGSNYDVLPELKRIPVDFVRAQDGDTITVKLGDDDIRVRYLMIDTPEMNYNQAEGPEPYAEAALKRNQQLLEEAEQVYVELDIGPATDDYHRLLAYVYADDVLISEKLLQEGLGTVRYFNPPNNSYEELLRSAQEEAEAASLNLWQ</sequence>
<evidence type="ECO:0000313" key="6">
    <source>
        <dbReference type="EMBL" id="AXY25558.1"/>
    </source>
</evidence>
<organism evidence="6 7">
    <name type="scientific">Suicoccus acidiformans</name>
    <dbReference type="NCBI Taxonomy" id="2036206"/>
    <lineage>
        <taxon>Bacteria</taxon>
        <taxon>Bacillati</taxon>
        <taxon>Bacillota</taxon>
        <taxon>Bacilli</taxon>
        <taxon>Lactobacillales</taxon>
        <taxon>Aerococcaceae</taxon>
        <taxon>Suicoccus</taxon>
    </lineage>
</organism>
<dbReference type="EMBL" id="CP023434">
    <property type="protein sequence ID" value="AXY25558.1"/>
    <property type="molecule type" value="Genomic_DNA"/>
</dbReference>
<dbReference type="InterPro" id="IPR016071">
    <property type="entry name" value="Staphylococal_nuclease_OB-fold"/>
</dbReference>
<evidence type="ECO:0000259" key="5">
    <source>
        <dbReference type="PROSITE" id="PS50830"/>
    </source>
</evidence>